<name>W4K5M7_HETIT</name>
<dbReference type="RefSeq" id="XP_009547749.1">
    <property type="nucleotide sequence ID" value="XM_009549454.1"/>
</dbReference>
<gene>
    <name evidence="1" type="ORF">HETIRDRAFT_418996</name>
</gene>
<dbReference type="KEGG" id="hir:HETIRDRAFT_418996"/>
<dbReference type="GeneID" id="20673519"/>
<dbReference type="AlphaFoldDB" id="W4K5M7"/>
<dbReference type="EMBL" id="KI925459">
    <property type="protein sequence ID" value="ETW81069.1"/>
    <property type="molecule type" value="Genomic_DNA"/>
</dbReference>
<keyword evidence="2" id="KW-1185">Reference proteome</keyword>
<organism evidence="1 2">
    <name type="scientific">Heterobasidion irregulare (strain TC 32-1)</name>
    <dbReference type="NCBI Taxonomy" id="747525"/>
    <lineage>
        <taxon>Eukaryota</taxon>
        <taxon>Fungi</taxon>
        <taxon>Dikarya</taxon>
        <taxon>Basidiomycota</taxon>
        <taxon>Agaricomycotina</taxon>
        <taxon>Agaricomycetes</taxon>
        <taxon>Russulales</taxon>
        <taxon>Bondarzewiaceae</taxon>
        <taxon>Heterobasidion</taxon>
        <taxon>Heterobasidion annosum species complex</taxon>
    </lineage>
</organism>
<proteinExistence type="predicted"/>
<accession>W4K5M7</accession>
<sequence length="412" mass="47472">MHQPNLVIESPYTTLSAWLQKYGMAGTGDTLDTSRSTLQDLSNGSHRWEFHILTRCGPGDTGIEGILVFLESRYEWIQDPLELPDDWKSTDDFSLEATLKGALNQYLDQFDESYVSFKPRPYFSNIDYPSSNVTFHEINDPTLSIYDVKWTLFKILSKCDPSMYTRYNELVPISLYSFVLPSVFYQIPQCDILRSVPIDFPVYSAAFGASVCIDFACKPSLHRLPNGLPDRFSPIIFAADYVDLISVLTDDELQRAYSDEPAANQETFPDRSQGIVKLAKIFEPALQLLVTYITNKFQINDREWRPEFDPFEVPMEMSHLRPDIPQDLFLYGMNYTKNDAMVYAFFPRYNITPSRRVIWGFSCAEAHRLPSIIASSSIRNRLDFFKTLLRIQRHTIHLAEIFKTISLSRSAE</sequence>
<evidence type="ECO:0000313" key="1">
    <source>
        <dbReference type="EMBL" id="ETW81069.1"/>
    </source>
</evidence>
<evidence type="ECO:0000313" key="2">
    <source>
        <dbReference type="Proteomes" id="UP000030671"/>
    </source>
</evidence>
<reference evidence="1 2" key="1">
    <citation type="journal article" date="2012" name="New Phytol.">
        <title>Insight into trade-off between wood decay and parasitism from the genome of a fungal forest pathogen.</title>
        <authorList>
            <person name="Olson A."/>
            <person name="Aerts A."/>
            <person name="Asiegbu F."/>
            <person name="Belbahri L."/>
            <person name="Bouzid O."/>
            <person name="Broberg A."/>
            <person name="Canback B."/>
            <person name="Coutinho P.M."/>
            <person name="Cullen D."/>
            <person name="Dalman K."/>
            <person name="Deflorio G."/>
            <person name="van Diepen L.T."/>
            <person name="Dunand C."/>
            <person name="Duplessis S."/>
            <person name="Durling M."/>
            <person name="Gonthier P."/>
            <person name="Grimwood J."/>
            <person name="Fossdal C.G."/>
            <person name="Hansson D."/>
            <person name="Henrissat B."/>
            <person name="Hietala A."/>
            <person name="Himmelstrand K."/>
            <person name="Hoffmeister D."/>
            <person name="Hogberg N."/>
            <person name="James T.Y."/>
            <person name="Karlsson M."/>
            <person name="Kohler A."/>
            <person name="Kues U."/>
            <person name="Lee Y.H."/>
            <person name="Lin Y.C."/>
            <person name="Lind M."/>
            <person name="Lindquist E."/>
            <person name="Lombard V."/>
            <person name="Lucas S."/>
            <person name="Lunden K."/>
            <person name="Morin E."/>
            <person name="Murat C."/>
            <person name="Park J."/>
            <person name="Raffaello T."/>
            <person name="Rouze P."/>
            <person name="Salamov A."/>
            <person name="Schmutz J."/>
            <person name="Solheim H."/>
            <person name="Stahlberg J."/>
            <person name="Velez H."/>
            <person name="de Vries R.P."/>
            <person name="Wiebenga A."/>
            <person name="Woodward S."/>
            <person name="Yakovlev I."/>
            <person name="Garbelotto M."/>
            <person name="Martin F."/>
            <person name="Grigoriev I.V."/>
            <person name="Stenlid J."/>
        </authorList>
    </citation>
    <scope>NUCLEOTIDE SEQUENCE [LARGE SCALE GENOMIC DNA]</scope>
    <source>
        <strain evidence="1 2">TC 32-1</strain>
    </source>
</reference>
<dbReference type="InParanoid" id="W4K5M7"/>
<dbReference type="HOGENOM" id="CLU_669138_0_0_1"/>
<dbReference type="Proteomes" id="UP000030671">
    <property type="component" value="Unassembled WGS sequence"/>
</dbReference>
<protein>
    <submittedName>
        <fullName evidence="1">Uncharacterized protein</fullName>
    </submittedName>
</protein>